<evidence type="ECO:0000256" key="1">
    <source>
        <dbReference type="SAM" id="MobiDB-lite"/>
    </source>
</evidence>
<dbReference type="SUPFAM" id="SSF117281">
    <property type="entry name" value="Kelch motif"/>
    <property type="match status" value="1"/>
</dbReference>
<dbReference type="InterPro" id="IPR011498">
    <property type="entry name" value="Kelch_2"/>
</dbReference>
<dbReference type="STRING" id="1314781.A0A165PBI7"/>
<dbReference type="Gene3D" id="2.120.10.80">
    <property type="entry name" value="Kelch-type beta propeller"/>
    <property type="match status" value="1"/>
</dbReference>
<evidence type="ECO:0000313" key="2">
    <source>
        <dbReference type="EMBL" id="KZW01937.1"/>
    </source>
</evidence>
<dbReference type="Proteomes" id="UP000077266">
    <property type="component" value="Unassembled WGS sequence"/>
</dbReference>
<proteinExistence type="predicted"/>
<organism evidence="2 3">
    <name type="scientific">Exidia glandulosa HHB12029</name>
    <dbReference type="NCBI Taxonomy" id="1314781"/>
    <lineage>
        <taxon>Eukaryota</taxon>
        <taxon>Fungi</taxon>
        <taxon>Dikarya</taxon>
        <taxon>Basidiomycota</taxon>
        <taxon>Agaricomycotina</taxon>
        <taxon>Agaricomycetes</taxon>
        <taxon>Auriculariales</taxon>
        <taxon>Exidiaceae</taxon>
        <taxon>Exidia</taxon>
    </lineage>
</organism>
<gene>
    <name evidence="2" type="ORF">EXIGLDRAFT_507254</name>
</gene>
<sequence>MPRHSSGKKRAGASSRAPYPSPTLSTGSGRKGKASASGSPGKPKRATADRLLSLAGKLPPYNDWQGAAVDDASHYMYIFGGCPPPVATEELAPSSHLFRLDLKKSPMDWVDFTTRLRPLGHFASATEIPPRLGSGVAFFRHDMRPYLIIFGGWGSGQLRSEFITVDLVDLTWELHSEVSDGILRVEPAVTVVDDRVCVFGGRSGETFQNGPAESSFCVIRMNAQTRRWEWEKKDAPVPVPALDAPQGKLRWNQRSSIMTSIETAGVQSRSTATCPP</sequence>
<dbReference type="InParanoid" id="A0A165PBI7"/>
<dbReference type="EMBL" id="KV425890">
    <property type="protein sequence ID" value="KZW01937.1"/>
    <property type="molecule type" value="Genomic_DNA"/>
</dbReference>
<accession>A0A165PBI7</accession>
<feature type="compositionally biased region" description="Basic residues" evidence="1">
    <location>
        <begin position="1"/>
        <end position="11"/>
    </location>
</feature>
<dbReference type="AlphaFoldDB" id="A0A165PBI7"/>
<protein>
    <recommendedName>
        <fullName evidence="4">Galactose oxidase</fullName>
    </recommendedName>
</protein>
<dbReference type="Pfam" id="PF07646">
    <property type="entry name" value="Kelch_2"/>
    <property type="match status" value="1"/>
</dbReference>
<reference evidence="2 3" key="1">
    <citation type="journal article" date="2016" name="Mol. Biol. Evol.">
        <title>Comparative Genomics of Early-Diverging Mushroom-Forming Fungi Provides Insights into the Origins of Lignocellulose Decay Capabilities.</title>
        <authorList>
            <person name="Nagy L.G."/>
            <person name="Riley R."/>
            <person name="Tritt A."/>
            <person name="Adam C."/>
            <person name="Daum C."/>
            <person name="Floudas D."/>
            <person name="Sun H."/>
            <person name="Yadav J.S."/>
            <person name="Pangilinan J."/>
            <person name="Larsson K.H."/>
            <person name="Matsuura K."/>
            <person name="Barry K."/>
            <person name="Labutti K."/>
            <person name="Kuo R."/>
            <person name="Ohm R.A."/>
            <person name="Bhattacharya S.S."/>
            <person name="Shirouzu T."/>
            <person name="Yoshinaga Y."/>
            <person name="Martin F.M."/>
            <person name="Grigoriev I.V."/>
            <person name="Hibbett D.S."/>
        </authorList>
    </citation>
    <scope>NUCLEOTIDE SEQUENCE [LARGE SCALE GENOMIC DNA]</scope>
    <source>
        <strain evidence="2 3">HHB12029</strain>
    </source>
</reference>
<keyword evidence="3" id="KW-1185">Reference proteome</keyword>
<name>A0A165PBI7_EXIGL</name>
<feature type="region of interest" description="Disordered" evidence="1">
    <location>
        <begin position="1"/>
        <end position="46"/>
    </location>
</feature>
<evidence type="ECO:0000313" key="3">
    <source>
        <dbReference type="Proteomes" id="UP000077266"/>
    </source>
</evidence>
<dbReference type="InterPro" id="IPR015915">
    <property type="entry name" value="Kelch-typ_b-propeller"/>
</dbReference>
<evidence type="ECO:0008006" key="4">
    <source>
        <dbReference type="Google" id="ProtNLM"/>
    </source>
</evidence>